<dbReference type="InParanoid" id="A0A067PVA4"/>
<dbReference type="AlphaFoldDB" id="A0A067PVA4"/>
<dbReference type="HOGENOM" id="CLU_1927926_0_0_1"/>
<dbReference type="EMBL" id="KL197726">
    <property type="protein sequence ID" value="KDQ55212.1"/>
    <property type="molecule type" value="Genomic_DNA"/>
</dbReference>
<keyword evidence="1" id="KW-0812">Transmembrane</keyword>
<accession>A0A067PVA4</accession>
<evidence type="ECO:0000256" key="1">
    <source>
        <dbReference type="SAM" id="Phobius"/>
    </source>
</evidence>
<keyword evidence="3" id="KW-1185">Reference proteome</keyword>
<dbReference type="PROSITE" id="PS51257">
    <property type="entry name" value="PROKAR_LIPOPROTEIN"/>
    <property type="match status" value="1"/>
</dbReference>
<gene>
    <name evidence="2" type="ORF">JAAARDRAFT_344691</name>
</gene>
<proteinExistence type="predicted"/>
<dbReference type="Proteomes" id="UP000027265">
    <property type="component" value="Unassembled WGS sequence"/>
</dbReference>
<sequence length="131" mass="15256">MLFLLFKPKTYLILFSSLLAGFSCYFNYYCLTMFLFSTGLIIIMHDVFFFKKFNLQMTFQASIIHIAVAFHSSNKYSMLMKDVESKFSGRLHFGERPKKDRQVIALYAGDLLEICLKYTQTTWPNNLASLA</sequence>
<evidence type="ECO:0000313" key="2">
    <source>
        <dbReference type="EMBL" id="KDQ55212.1"/>
    </source>
</evidence>
<feature type="transmembrane region" description="Helical" evidence="1">
    <location>
        <begin position="12"/>
        <end position="28"/>
    </location>
</feature>
<keyword evidence="1" id="KW-0472">Membrane</keyword>
<protein>
    <submittedName>
        <fullName evidence="2">Uncharacterized protein</fullName>
    </submittedName>
</protein>
<reference evidence="3" key="1">
    <citation type="journal article" date="2014" name="Proc. Natl. Acad. Sci. U.S.A.">
        <title>Extensive sampling of basidiomycete genomes demonstrates inadequacy of the white-rot/brown-rot paradigm for wood decay fungi.</title>
        <authorList>
            <person name="Riley R."/>
            <person name="Salamov A.A."/>
            <person name="Brown D.W."/>
            <person name="Nagy L.G."/>
            <person name="Floudas D."/>
            <person name="Held B.W."/>
            <person name="Levasseur A."/>
            <person name="Lombard V."/>
            <person name="Morin E."/>
            <person name="Otillar R."/>
            <person name="Lindquist E.A."/>
            <person name="Sun H."/>
            <person name="LaButti K.M."/>
            <person name="Schmutz J."/>
            <person name="Jabbour D."/>
            <person name="Luo H."/>
            <person name="Baker S.E."/>
            <person name="Pisabarro A.G."/>
            <person name="Walton J.D."/>
            <person name="Blanchette R.A."/>
            <person name="Henrissat B."/>
            <person name="Martin F."/>
            <person name="Cullen D."/>
            <person name="Hibbett D.S."/>
            <person name="Grigoriev I.V."/>
        </authorList>
    </citation>
    <scope>NUCLEOTIDE SEQUENCE [LARGE SCALE GENOMIC DNA]</scope>
    <source>
        <strain evidence="3">MUCL 33604</strain>
    </source>
</reference>
<evidence type="ECO:0000313" key="3">
    <source>
        <dbReference type="Proteomes" id="UP000027265"/>
    </source>
</evidence>
<keyword evidence="1" id="KW-1133">Transmembrane helix</keyword>
<organism evidence="2 3">
    <name type="scientific">Jaapia argillacea MUCL 33604</name>
    <dbReference type="NCBI Taxonomy" id="933084"/>
    <lineage>
        <taxon>Eukaryota</taxon>
        <taxon>Fungi</taxon>
        <taxon>Dikarya</taxon>
        <taxon>Basidiomycota</taxon>
        <taxon>Agaricomycotina</taxon>
        <taxon>Agaricomycetes</taxon>
        <taxon>Agaricomycetidae</taxon>
        <taxon>Jaapiales</taxon>
        <taxon>Jaapiaceae</taxon>
        <taxon>Jaapia</taxon>
    </lineage>
</organism>
<name>A0A067PVA4_9AGAM</name>